<dbReference type="Pfam" id="PF01075">
    <property type="entry name" value="Glyco_transf_9"/>
    <property type="match status" value="1"/>
</dbReference>
<protein>
    <submittedName>
        <fullName evidence="3">ADP-heptose--LPS heptosyltransferase 2</fullName>
        <ecNumber evidence="3">2.-.-.-</ecNumber>
    </submittedName>
</protein>
<keyword evidence="2 3" id="KW-0808">Transferase</keyword>
<dbReference type="Proteomes" id="UP000308196">
    <property type="component" value="Chromosome"/>
</dbReference>
<dbReference type="RefSeq" id="WP_051606965.1">
    <property type="nucleotide sequence ID" value="NZ_CP158797.1"/>
</dbReference>
<dbReference type="STRING" id="1123265.GCA_000686625_03521"/>
<dbReference type="PANTHER" id="PTHR30160:SF7">
    <property type="entry name" value="ADP-HEPTOSE--LPS HEPTOSYLTRANSFERASE 2"/>
    <property type="match status" value="1"/>
</dbReference>
<proteinExistence type="predicted"/>
<dbReference type="GO" id="GO:0008713">
    <property type="term" value="F:ADP-heptose-lipopolysaccharide heptosyltransferase activity"/>
    <property type="evidence" value="ECO:0007669"/>
    <property type="project" value="TreeGrafter"/>
</dbReference>
<dbReference type="GeneID" id="78465127"/>
<dbReference type="PANTHER" id="PTHR30160">
    <property type="entry name" value="TETRAACYLDISACCHARIDE 4'-KINASE-RELATED"/>
    <property type="match status" value="1"/>
</dbReference>
<reference evidence="3 4" key="1">
    <citation type="submission" date="2019-05" db="EMBL/GenBank/DDBJ databases">
        <authorList>
            <consortium name="Pathogen Informatics"/>
        </authorList>
    </citation>
    <scope>NUCLEOTIDE SEQUENCE [LARGE SCALE GENOMIC DNA]</scope>
    <source>
        <strain evidence="3 4">NCTC11429</strain>
    </source>
</reference>
<evidence type="ECO:0000256" key="2">
    <source>
        <dbReference type="ARBA" id="ARBA00022679"/>
    </source>
</evidence>
<dbReference type="KEGG" id="stha:NCTC11429_04547"/>
<dbReference type="GO" id="GO:0009244">
    <property type="term" value="P:lipopolysaccharide core region biosynthetic process"/>
    <property type="evidence" value="ECO:0007669"/>
    <property type="project" value="TreeGrafter"/>
</dbReference>
<dbReference type="GO" id="GO:0005829">
    <property type="term" value="C:cytosol"/>
    <property type="evidence" value="ECO:0007669"/>
    <property type="project" value="TreeGrafter"/>
</dbReference>
<gene>
    <name evidence="3" type="primary">rfaF_1</name>
    <name evidence="3" type="ORF">NCTC11429_04547</name>
</gene>
<dbReference type="InterPro" id="IPR002201">
    <property type="entry name" value="Glyco_trans_9"/>
</dbReference>
<sequence length="363" mass="40825">MSKWKDCKNLLVIRLDNMGDLIMTNAALQEIKLQMPQCKITLLTSAMALPIVPYLGTVDESIQYDAPWMKLLDRADVSHTESLVAELRRRKFDGCLIFNVYSQNPMPAIMLAYLAGIPKRAAYLRENPYTLLTDWIPDKEPLFYVQHQISRDLALLGHVGISHNLNRLPELILPSKSETLTLPAAFNQRILLNLDVSEEKRRIPANVGKELIQELLNQGHQVVMAGKEDNDYLRSCRSDIRSEQLINLIGVTDIKQLLLLISDSDAVVSVNTGVAHIACALKKTILVLYAQTNPQHIPWSQNSDFILYPIPATMQSKNTINIFVDKKHSPAKTAALRVSVIMKKLGFLLEQQNRRADGALAVN</sequence>
<organism evidence="3 4">
    <name type="scientific">Sphingobacterium thalpophilum</name>
    <dbReference type="NCBI Taxonomy" id="259"/>
    <lineage>
        <taxon>Bacteria</taxon>
        <taxon>Pseudomonadati</taxon>
        <taxon>Bacteroidota</taxon>
        <taxon>Sphingobacteriia</taxon>
        <taxon>Sphingobacteriales</taxon>
        <taxon>Sphingobacteriaceae</taxon>
        <taxon>Sphingobacterium</taxon>
    </lineage>
</organism>
<dbReference type="EMBL" id="LR590484">
    <property type="protein sequence ID" value="VTR52281.1"/>
    <property type="molecule type" value="Genomic_DNA"/>
</dbReference>
<evidence type="ECO:0000313" key="3">
    <source>
        <dbReference type="EMBL" id="VTR52281.1"/>
    </source>
</evidence>
<dbReference type="EC" id="2.-.-.-" evidence="3"/>
<dbReference type="CDD" id="cd03789">
    <property type="entry name" value="GT9_LPS_heptosyltransferase"/>
    <property type="match status" value="1"/>
</dbReference>
<dbReference type="AlphaFoldDB" id="A0A4U9W1W9"/>
<name>A0A4U9W1W9_9SPHI</name>
<evidence type="ECO:0000313" key="4">
    <source>
        <dbReference type="Proteomes" id="UP000308196"/>
    </source>
</evidence>
<evidence type="ECO:0000256" key="1">
    <source>
        <dbReference type="ARBA" id="ARBA00022676"/>
    </source>
</evidence>
<dbReference type="SUPFAM" id="SSF53756">
    <property type="entry name" value="UDP-Glycosyltransferase/glycogen phosphorylase"/>
    <property type="match status" value="1"/>
</dbReference>
<dbReference type="InterPro" id="IPR051199">
    <property type="entry name" value="LPS_LOS_Heptosyltrfase"/>
</dbReference>
<accession>A0A4U9W1W9</accession>
<keyword evidence="1" id="KW-0328">Glycosyltransferase</keyword>
<dbReference type="Gene3D" id="3.40.50.2000">
    <property type="entry name" value="Glycogen Phosphorylase B"/>
    <property type="match status" value="2"/>
</dbReference>